<dbReference type="InterPro" id="IPR039874">
    <property type="entry name" value="WAPL"/>
</dbReference>
<feature type="compositionally biased region" description="Low complexity" evidence="18">
    <location>
        <begin position="120"/>
        <end position="131"/>
    </location>
</feature>
<gene>
    <name evidence="20" type="primary">LOC107721422</name>
</gene>
<keyword evidence="11" id="KW-0175">Coiled coil</keyword>
<feature type="region of interest" description="Disordered" evidence="18">
    <location>
        <begin position="331"/>
        <end position="377"/>
    </location>
</feature>
<feature type="region of interest" description="Disordered" evidence="18">
    <location>
        <begin position="38"/>
        <end position="136"/>
    </location>
</feature>
<name>A0A673LIY4_9TELE</name>
<feature type="compositionally biased region" description="Polar residues" evidence="18">
    <location>
        <begin position="337"/>
        <end position="350"/>
    </location>
</feature>
<evidence type="ECO:0000256" key="7">
    <source>
        <dbReference type="ARBA" id="ARBA00022553"/>
    </source>
</evidence>
<dbReference type="InterPro" id="IPR012502">
    <property type="entry name" value="WAPL_dom"/>
</dbReference>
<feature type="compositionally biased region" description="Basic and acidic residues" evidence="18">
    <location>
        <begin position="452"/>
        <end position="468"/>
    </location>
</feature>
<dbReference type="InterPro" id="IPR011989">
    <property type="entry name" value="ARM-like"/>
</dbReference>
<evidence type="ECO:0000313" key="20">
    <source>
        <dbReference type="Ensembl" id="ENSSRHP00000079103.1"/>
    </source>
</evidence>
<reference evidence="20" key="2">
    <citation type="submission" date="2025-09" db="UniProtKB">
        <authorList>
            <consortium name="Ensembl"/>
        </authorList>
    </citation>
    <scope>IDENTIFICATION</scope>
</reference>
<evidence type="ECO:0000256" key="4">
    <source>
        <dbReference type="ARBA" id="ARBA00006854"/>
    </source>
</evidence>
<evidence type="ECO:0000256" key="12">
    <source>
        <dbReference type="ARBA" id="ARBA00023242"/>
    </source>
</evidence>
<keyword evidence="6" id="KW-0963">Cytoplasm</keyword>
<dbReference type="Pfam" id="PF07814">
    <property type="entry name" value="WAPL"/>
    <property type="match status" value="1"/>
</dbReference>
<protein>
    <recommendedName>
        <fullName evidence="16">Wings apart-like protein homolog</fullName>
    </recommendedName>
    <alternativeName>
        <fullName evidence="17">WAPL cohesin release factor</fullName>
    </alternativeName>
</protein>
<comment type="similarity">
    <text evidence="4">Belongs to the WAPL family.</text>
</comment>
<feature type="region of interest" description="Disordered" evidence="18">
    <location>
        <begin position="166"/>
        <end position="257"/>
    </location>
</feature>
<feature type="compositionally biased region" description="Acidic residues" evidence="18">
    <location>
        <begin position="362"/>
        <end position="373"/>
    </location>
</feature>
<evidence type="ECO:0000256" key="18">
    <source>
        <dbReference type="SAM" id="MobiDB-lite"/>
    </source>
</evidence>
<dbReference type="PROSITE" id="PS51271">
    <property type="entry name" value="WAPL"/>
    <property type="match status" value="1"/>
</dbReference>
<keyword evidence="21" id="KW-1185">Reference proteome</keyword>
<evidence type="ECO:0000256" key="5">
    <source>
        <dbReference type="ARBA" id="ARBA00022454"/>
    </source>
</evidence>
<keyword evidence="8" id="KW-0132">Cell division</keyword>
<feature type="compositionally biased region" description="Acidic residues" evidence="18">
    <location>
        <begin position="392"/>
        <end position="403"/>
    </location>
</feature>
<keyword evidence="10" id="KW-0007">Acetylation</keyword>
<dbReference type="GO" id="GO:0005634">
    <property type="term" value="C:nucleus"/>
    <property type="evidence" value="ECO:0007669"/>
    <property type="project" value="UniProtKB-SubCell"/>
</dbReference>
<evidence type="ECO:0000256" key="1">
    <source>
        <dbReference type="ARBA" id="ARBA00004123"/>
    </source>
</evidence>
<evidence type="ECO:0000256" key="2">
    <source>
        <dbReference type="ARBA" id="ARBA00004286"/>
    </source>
</evidence>
<feature type="compositionally biased region" description="Low complexity" evidence="18">
    <location>
        <begin position="499"/>
        <end position="509"/>
    </location>
</feature>
<sequence>MTSRFSKTYTRKGGEASSKFDEVFSNKKATLSTKWGETTYKAQLGVKRPLFKPEVPELTKRPRFDDDDSSEDPFGFDSDDESKTVTSRDTPQSEMDSDAAGSGNEQLKTQAEKPSQGPAVTTVGTSTLGSSQDSSLKNENSVFIYSPSCCSKPVWLSQSLRSTLKGSIKPVRNISVEWDPFGEDSPPGAGEGSSTQAGNSTDGLKSSEQCPAEPEPPVEPVDFEQLPLLKPSSDRVYRRPRNKGTDSSGAIDAPVPAVSSTPASALVKSAAAGVAGSSEVKPAGRGRVRDYTVLHPSCVSVCNVTIQDSIERSVDDFASPAQADIGEAGTFRRKSDTQPSKPTRFRTAQSKSKKETKLEFFGFEENEAQDTDGDAIASGSTSYKIKYFGFDDLSESDSEDDDDSAAKEKKKKAVTEALATNVGSPQINDSQESQQSQNSQESLDETSATGSQKERHGKQCDKSKEIGRKIFSGPKKSPAKAVYNARHWNQPETEEVPPSKASVSSSSKDTNSHKDDGVFKAPPPPPKVIKSVTIPTEPYQDIVTALKCRKEHKELYTVVQHVKHFNDVVEFGENQEFTDDFEYLEAGLKSTQPLNTRCLSVITLATRCAMPSFRMHLRARGKVAQVFKMLSDAQQHPNLALCTASLMYILSRDRLNMDLDRSCLELMIRLLELEQDDSVADQLTAKEMSRVKEKIRKLCETVHNKHLDLENITTGHLAMETLLSLTSKRAGDWFKEELRLLGGLDHIVDKVKECVENLSKEEDKESLVASLWGAERCLRVLESVSVHNPENQAYLIAYKESQLIVSSARALQHCEQMIQRYSREVSSSSSALPQSSHSNVGKAVEDCMRAVIGVLLNLTHDNEWGSTKTGEQDGFIQTALDCVLKVPRYLPQEQRFDIRVLGLGLLINLAEYSARNRHCLVEMEMDFSYLMETEVDLFLEREQAAVLAEAQTDDLISEAPKSQADQSGEWKETSGEIQWVASETNETNDKKEEEEEELDLNKALQHAGKHMEDSIVASYSALLLGCLCQESPMNVKTVRENLPKGDFSIMTEMLKKFLNFMNLTCSVGTTGQKSISRVIDYLEHC</sequence>
<dbReference type="Ensembl" id="ENSSRHT00000081247.1">
    <property type="protein sequence ID" value="ENSSRHP00000079103.1"/>
    <property type="gene ID" value="ENSSRHG00000038536.1"/>
</dbReference>
<evidence type="ECO:0000256" key="9">
    <source>
        <dbReference type="ARBA" id="ARBA00022776"/>
    </source>
</evidence>
<dbReference type="GO" id="GO:0005694">
    <property type="term" value="C:chromosome"/>
    <property type="evidence" value="ECO:0007669"/>
    <property type="project" value="UniProtKB-SubCell"/>
</dbReference>
<feature type="compositionally biased region" description="Polar residues" evidence="18">
    <location>
        <begin position="103"/>
        <end position="113"/>
    </location>
</feature>
<reference evidence="20" key="1">
    <citation type="submission" date="2025-08" db="UniProtKB">
        <authorList>
            <consortium name="Ensembl"/>
        </authorList>
    </citation>
    <scope>IDENTIFICATION</scope>
</reference>
<organism evidence="20 21">
    <name type="scientific">Sinocyclocheilus rhinocerous</name>
    <dbReference type="NCBI Taxonomy" id="307959"/>
    <lineage>
        <taxon>Eukaryota</taxon>
        <taxon>Metazoa</taxon>
        <taxon>Chordata</taxon>
        <taxon>Craniata</taxon>
        <taxon>Vertebrata</taxon>
        <taxon>Euteleostomi</taxon>
        <taxon>Actinopterygii</taxon>
        <taxon>Neopterygii</taxon>
        <taxon>Teleostei</taxon>
        <taxon>Ostariophysi</taxon>
        <taxon>Cypriniformes</taxon>
        <taxon>Cyprinidae</taxon>
        <taxon>Cyprininae</taxon>
        <taxon>Sinocyclocheilus</taxon>
    </lineage>
</organism>
<evidence type="ECO:0000256" key="11">
    <source>
        <dbReference type="ARBA" id="ARBA00023054"/>
    </source>
</evidence>
<accession>A0A673LIY4</accession>
<dbReference type="GO" id="GO:0005737">
    <property type="term" value="C:cytoplasm"/>
    <property type="evidence" value="ECO:0007669"/>
    <property type="project" value="UniProtKB-SubCell"/>
</dbReference>
<keyword evidence="12" id="KW-0539">Nucleus</keyword>
<comment type="function">
    <text evidence="14">Regulator of sister chromatid cohesion in mitosis which negatively regulates cohesin association with chromatin. Involved in both sister chromatid cohesion during interphase and sister-chromatid resolution during early stages of mitosis. Couples DNA replication to sister chromatid cohesion. Cohesion ensures that chromosome partitioning is accurate in both meiotic and mitotic cells and plays an important role in DNA repair.</text>
</comment>
<comment type="subunit">
    <text evidence="15">Interacts with the cohesin complex throughout the cell cycle; interacts with both chromatin-bound and soluble pools of the complex. Interacts with RAD21; the interaction is direct. Interacts with PDS5A; the interaction is direct, cohesin-dependent and competitive with CDCA5/SORORIN. Interacts (via FGF motifs) with PDS5B; the interaction is direct. Interacts with a SMC1 protein (SMC1A or SMC1B) and SMC3.</text>
</comment>
<feature type="region of interest" description="Disordered" evidence="18">
    <location>
        <begin position="392"/>
        <end position="529"/>
    </location>
</feature>
<dbReference type="InterPro" id="IPR022771">
    <property type="entry name" value="WAPL_C"/>
</dbReference>
<evidence type="ECO:0000259" key="19">
    <source>
        <dbReference type="PROSITE" id="PS51271"/>
    </source>
</evidence>
<evidence type="ECO:0000256" key="10">
    <source>
        <dbReference type="ARBA" id="ARBA00022990"/>
    </source>
</evidence>
<evidence type="ECO:0000256" key="15">
    <source>
        <dbReference type="ARBA" id="ARBA00064348"/>
    </source>
</evidence>
<feature type="compositionally biased region" description="Polar residues" evidence="18">
    <location>
        <begin position="192"/>
        <end position="209"/>
    </location>
</feature>
<feature type="compositionally biased region" description="Low complexity" evidence="18">
    <location>
        <begin position="430"/>
        <end position="441"/>
    </location>
</feature>
<keyword evidence="9" id="KW-0498">Mitosis</keyword>
<dbReference type="PANTHER" id="PTHR22100:SF13">
    <property type="entry name" value="WINGS APART-LIKE PROTEIN HOMOLOG"/>
    <property type="match status" value="1"/>
</dbReference>
<evidence type="ECO:0000256" key="3">
    <source>
        <dbReference type="ARBA" id="ARBA00004496"/>
    </source>
</evidence>
<dbReference type="GO" id="GO:0051301">
    <property type="term" value="P:cell division"/>
    <property type="evidence" value="ECO:0007669"/>
    <property type="project" value="UniProtKB-KW"/>
</dbReference>
<keyword evidence="13" id="KW-0131">Cell cycle</keyword>
<dbReference type="Gene3D" id="1.25.10.10">
    <property type="entry name" value="Leucine-rich Repeat Variant"/>
    <property type="match status" value="1"/>
</dbReference>
<dbReference type="Proteomes" id="UP000472270">
    <property type="component" value="Unassembled WGS sequence"/>
</dbReference>
<evidence type="ECO:0000256" key="13">
    <source>
        <dbReference type="ARBA" id="ARBA00023306"/>
    </source>
</evidence>
<evidence type="ECO:0000256" key="6">
    <source>
        <dbReference type="ARBA" id="ARBA00022490"/>
    </source>
</evidence>
<evidence type="ECO:0000256" key="14">
    <source>
        <dbReference type="ARBA" id="ARBA00054706"/>
    </source>
</evidence>
<keyword evidence="7" id="KW-0597">Phosphoprotein</keyword>
<evidence type="ECO:0000313" key="21">
    <source>
        <dbReference type="Proteomes" id="UP000472270"/>
    </source>
</evidence>
<evidence type="ECO:0000256" key="8">
    <source>
        <dbReference type="ARBA" id="ARBA00022618"/>
    </source>
</evidence>
<keyword evidence="5" id="KW-0158">Chromosome</keyword>
<proteinExistence type="inferred from homology"/>
<evidence type="ECO:0000256" key="17">
    <source>
        <dbReference type="ARBA" id="ARBA00080613"/>
    </source>
</evidence>
<dbReference type="AlphaFoldDB" id="A0A673LIY4"/>
<feature type="compositionally biased region" description="Polar residues" evidence="18">
    <location>
        <begin position="84"/>
        <end position="94"/>
    </location>
</feature>
<comment type="subcellular location">
    <subcellularLocation>
        <location evidence="2">Chromosome</location>
    </subcellularLocation>
    <subcellularLocation>
        <location evidence="3">Cytoplasm</location>
    </subcellularLocation>
    <subcellularLocation>
        <location evidence="1">Nucleus</location>
    </subcellularLocation>
</comment>
<dbReference type="FunFam" id="1.25.10.10:FF:000085">
    <property type="entry name" value="Wings apart-like protein homolog"/>
    <property type="match status" value="1"/>
</dbReference>
<evidence type="ECO:0000256" key="16">
    <source>
        <dbReference type="ARBA" id="ARBA00069316"/>
    </source>
</evidence>
<feature type="domain" description="WAPL" evidence="19">
    <location>
        <begin position="549"/>
        <end position="1064"/>
    </location>
</feature>
<feature type="compositionally biased region" description="Basic and acidic residues" evidence="18">
    <location>
        <begin position="54"/>
        <end position="64"/>
    </location>
</feature>
<dbReference type="PANTHER" id="PTHR22100">
    <property type="entry name" value="WINGS APART-LIKE PROTEIN HOMOLOG"/>
    <property type="match status" value="1"/>
</dbReference>